<protein>
    <submittedName>
        <fullName evidence="5 6">Uncharacterized protein LOC100577464</fullName>
    </submittedName>
</protein>
<dbReference type="RefSeq" id="XP_016772176.1">
    <property type="nucleotide sequence ID" value="XM_016916687.2"/>
</dbReference>
<dbReference type="InterPro" id="IPR012464">
    <property type="entry name" value="DUF1676"/>
</dbReference>
<feature type="transmembrane region" description="Helical" evidence="2">
    <location>
        <begin position="117"/>
        <end position="134"/>
    </location>
</feature>
<dbReference type="EnsemblMetazoa" id="XM_006560997">
    <property type="protein sequence ID" value="XP_006561060"/>
    <property type="gene ID" value="LOC100577464"/>
</dbReference>
<keyword evidence="4" id="KW-1185">Reference proteome</keyword>
<dbReference type="EnsemblMetazoa" id="XM_016916687">
    <property type="protein sequence ID" value="XP_016772176"/>
    <property type="gene ID" value="LOC100577464"/>
</dbReference>
<reference evidence="5 6" key="2">
    <citation type="submission" date="2025-04" db="UniProtKB">
        <authorList>
            <consortium name="RefSeq"/>
        </authorList>
    </citation>
    <scope>IDENTIFICATION</scope>
    <source>
        <strain evidence="5 6">DH4</strain>
        <tissue evidence="5 6">Whole body</tissue>
    </source>
</reference>
<sequence>MVIRSAVQSASNMPQRTIFLVFPLTLCAVLAACSCSTVLHRSDRDTVSARSIGCNRGENSTECVTRRRMEEAEGQRREDRSMTRESRIGGEEFEKSEDAAIEQVAGRRKKNKGYGQMLLYLLGASKMTMLYVITNVVAAIAGKALIVAKVALAIATAIGLKRILENEKISYEIIKYPYHSYENTHSTSFDYDHGGSWERDFGHQRQKVNRKLIR</sequence>
<organism evidence="3">
    <name type="scientific">Apis mellifera</name>
    <name type="common">Honeybee</name>
    <dbReference type="NCBI Taxonomy" id="7460"/>
    <lineage>
        <taxon>Eukaryota</taxon>
        <taxon>Metazoa</taxon>
        <taxon>Ecdysozoa</taxon>
        <taxon>Arthropoda</taxon>
        <taxon>Hexapoda</taxon>
        <taxon>Insecta</taxon>
        <taxon>Pterygota</taxon>
        <taxon>Neoptera</taxon>
        <taxon>Endopterygota</taxon>
        <taxon>Hymenoptera</taxon>
        <taxon>Apocrita</taxon>
        <taxon>Aculeata</taxon>
        <taxon>Apoidea</taxon>
        <taxon>Anthophila</taxon>
        <taxon>Apidae</taxon>
        <taxon>Apis</taxon>
    </lineage>
</organism>
<accession>A0A8B6YWY8</accession>
<evidence type="ECO:0000313" key="5">
    <source>
        <dbReference type="RefSeq" id="XP_006561060.1"/>
    </source>
</evidence>
<evidence type="ECO:0000313" key="3">
    <source>
        <dbReference type="EnsemblMetazoa" id="XP_016772176"/>
    </source>
</evidence>
<keyword evidence="2" id="KW-0472">Membrane</keyword>
<keyword evidence="2" id="KW-1133">Transmembrane helix</keyword>
<name>A0A7M7M5N1_APIME</name>
<feature type="region of interest" description="Disordered" evidence="1">
    <location>
        <begin position="67"/>
        <end position="94"/>
    </location>
</feature>
<dbReference type="GeneID" id="100577464"/>
<evidence type="ECO:0000313" key="6">
    <source>
        <dbReference type="RefSeq" id="XP_016772176.1"/>
    </source>
</evidence>
<dbReference type="RefSeq" id="XP_006561060.1">
    <property type="nucleotide sequence ID" value="XM_006560997.3"/>
</dbReference>
<evidence type="ECO:0000256" key="2">
    <source>
        <dbReference type="SAM" id="Phobius"/>
    </source>
</evidence>
<keyword evidence="2" id="KW-0812">Transmembrane</keyword>
<proteinExistence type="predicted"/>
<dbReference type="GO" id="GO:0016020">
    <property type="term" value="C:membrane"/>
    <property type="evidence" value="ECO:0007669"/>
    <property type="project" value="TreeGrafter"/>
</dbReference>
<dbReference type="KEGG" id="ame:100577464"/>
<evidence type="ECO:0000313" key="4">
    <source>
        <dbReference type="Proteomes" id="UP000005203"/>
    </source>
</evidence>
<gene>
    <name evidence="5 6" type="primary">LOC100577464</name>
</gene>
<reference evidence="3" key="1">
    <citation type="submission" date="2021-01" db="UniProtKB">
        <authorList>
            <consortium name="EnsemblMetazoa"/>
        </authorList>
    </citation>
    <scope>IDENTIFICATION</scope>
    <source>
        <strain evidence="3">DH4</strain>
    </source>
</reference>
<accession>A0A8B7KQR0</accession>
<dbReference type="AlphaFoldDB" id="A0A7M7M5N1"/>
<feature type="transmembrane region" description="Helical" evidence="2">
    <location>
        <begin position="140"/>
        <end position="160"/>
    </location>
</feature>
<dbReference type="PROSITE" id="PS51257">
    <property type="entry name" value="PROKAR_LIPOPROTEIN"/>
    <property type="match status" value="1"/>
</dbReference>
<feature type="transmembrane region" description="Helical" evidence="2">
    <location>
        <begin position="18"/>
        <end position="40"/>
    </location>
</feature>
<evidence type="ECO:0000256" key="1">
    <source>
        <dbReference type="SAM" id="MobiDB-lite"/>
    </source>
</evidence>
<dbReference type="OrthoDB" id="8189012at2759"/>
<dbReference type="PANTHER" id="PTHR21879">
    <property type="entry name" value="FI03362P-RELATED-RELATED"/>
    <property type="match status" value="1"/>
</dbReference>
<accession>A0A7M7GPA2</accession>
<dbReference type="Pfam" id="PF07898">
    <property type="entry name" value="DUF1676"/>
    <property type="match status" value="1"/>
</dbReference>
<accession>A0A7M7M5N1</accession>
<dbReference type="Proteomes" id="UP000005203">
    <property type="component" value="Linkage group LG15"/>
</dbReference>